<comment type="pathway">
    <text evidence="3">Secondary metabolite biosynthesis; terpenoid biosynthesis.</text>
</comment>
<evidence type="ECO:0000256" key="4">
    <source>
        <dbReference type="ARBA" id="ARBA00010617"/>
    </source>
</evidence>
<dbReference type="HOGENOM" id="CLU_001570_5_11_1"/>
<dbReference type="Gene3D" id="1.10.630.10">
    <property type="entry name" value="Cytochrome P450"/>
    <property type="match status" value="1"/>
</dbReference>
<dbReference type="PANTHER" id="PTHR24305:SF166">
    <property type="entry name" value="CYTOCHROME P450 12A4, MITOCHONDRIAL-RELATED"/>
    <property type="match status" value="1"/>
</dbReference>
<sequence length="575" mass="64874">MLTNALFAVVALAVGRVLWRVLSRYLLRSSLDNIPGPPPESILSGNFRQMFSPTAWAFHDKLANEYGPVVRTTGLLGEKQLYVSDPKALHHIVVKDQNIYEEHPQFISTNTVVFGKGLLSTLGEDHRRQRKLMNPVFSTSHIRSMTYSALLICAQLRTSLETLTEDGPREIDMLEWISRTALELIGRSGLGHSFDDLTVDATPHPYTVSIKELAPAMFRVFFWRVYVLPHVHKLGPAWLRRLVVNVLPMRRVHDLRDKVDLMWANSKEIYSRKLEALRLGDEAVTKQVGQGKDILSLLIRANMKAEDPLDEDELLGQMSTIIFAAMDTTSSALSRTLSLLVQHTDVQERLRAEIRAAKKDHDVLSYDQLDSLPYLDAVCRETLRLSVSIVCYSQRVLKASTASRHCLSFCACESFGLFFCAVDLTRPRAREDVVMPFSRPIVGIDGKTMNEVHVPKDTPVIIAIQNANRDPDIWGEDAKEWKPERWLQPLPDSVADAHMPGVYGNLMTFLGGGRSCIGFKFSQLEMKVVLVELLDAFKLSSSDKDLKWRMSVIVSPYLQDQPERSQLPIVLSEAP</sequence>
<keyword evidence="7 13" id="KW-0479">Metal-binding</keyword>
<dbReference type="EMBL" id="GL377309">
    <property type="protein sequence ID" value="EFI94614.1"/>
    <property type="molecule type" value="Genomic_DNA"/>
</dbReference>
<gene>
    <name evidence="14" type="ORF">SCHCODRAFT_59022</name>
</gene>
<evidence type="ECO:0000256" key="7">
    <source>
        <dbReference type="ARBA" id="ARBA00022723"/>
    </source>
</evidence>
<dbReference type="SUPFAM" id="SSF48264">
    <property type="entry name" value="Cytochrome P450"/>
    <property type="match status" value="1"/>
</dbReference>
<keyword evidence="12" id="KW-0472">Membrane</keyword>
<name>D8QCZ4_SCHCM</name>
<dbReference type="GO" id="GO:0016020">
    <property type="term" value="C:membrane"/>
    <property type="evidence" value="ECO:0007669"/>
    <property type="project" value="UniProtKB-SubCell"/>
</dbReference>
<evidence type="ECO:0000313" key="15">
    <source>
        <dbReference type="Proteomes" id="UP000007431"/>
    </source>
</evidence>
<keyword evidence="9" id="KW-0560">Oxidoreductase</keyword>
<evidence type="ECO:0000256" key="10">
    <source>
        <dbReference type="ARBA" id="ARBA00023004"/>
    </source>
</evidence>
<dbReference type="RefSeq" id="XP_003029517.1">
    <property type="nucleotide sequence ID" value="XM_003029471.1"/>
</dbReference>
<evidence type="ECO:0000256" key="2">
    <source>
        <dbReference type="ARBA" id="ARBA00004370"/>
    </source>
</evidence>
<dbReference type="Proteomes" id="UP000007431">
    <property type="component" value="Unassembled WGS sequence"/>
</dbReference>
<dbReference type="OrthoDB" id="1470350at2759"/>
<keyword evidence="11" id="KW-0503">Monooxygenase</keyword>
<dbReference type="PANTHER" id="PTHR24305">
    <property type="entry name" value="CYTOCHROME P450"/>
    <property type="match status" value="1"/>
</dbReference>
<keyword evidence="8" id="KW-1133">Transmembrane helix</keyword>
<organism evidence="15">
    <name type="scientific">Schizophyllum commune (strain H4-8 / FGSC 9210)</name>
    <name type="common">Split gill fungus</name>
    <dbReference type="NCBI Taxonomy" id="578458"/>
    <lineage>
        <taxon>Eukaryota</taxon>
        <taxon>Fungi</taxon>
        <taxon>Dikarya</taxon>
        <taxon>Basidiomycota</taxon>
        <taxon>Agaricomycotina</taxon>
        <taxon>Agaricomycetes</taxon>
        <taxon>Agaricomycetidae</taxon>
        <taxon>Agaricales</taxon>
        <taxon>Schizophyllaceae</taxon>
        <taxon>Schizophyllum</taxon>
    </lineage>
</organism>
<dbReference type="VEuPathDB" id="FungiDB:SCHCODRAFT_02510129"/>
<comment type="similarity">
    <text evidence="4">Belongs to the cytochrome P450 family.</text>
</comment>
<dbReference type="eggNOG" id="KOG0158">
    <property type="taxonomic scope" value="Eukaryota"/>
</dbReference>
<evidence type="ECO:0000256" key="11">
    <source>
        <dbReference type="ARBA" id="ARBA00023033"/>
    </source>
</evidence>
<dbReference type="GO" id="GO:0016705">
    <property type="term" value="F:oxidoreductase activity, acting on paired donors, with incorporation or reduction of molecular oxygen"/>
    <property type="evidence" value="ECO:0007669"/>
    <property type="project" value="InterPro"/>
</dbReference>
<evidence type="ECO:0000256" key="13">
    <source>
        <dbReference type="PIRSR" id="PIRSR602401-1"/>
    </source>
</evidence>
<dbReference type="KEGG" id="scm:SCHCO_02510129"/>
<keyword evidence="5 13" id="KW-0349">Heme</keyword>
<reference evidence="14 15" key="1">
    <citation type="journal article" date="2010" name="Nat. Biotechnol.">
        <title>Genome sequence of the model mushroom Schizophyllum commune.</title>
        <authorList>
            <person name="Ohm R.A."/>
            <person name="de Jong J.F."/>
            <person name="Lugones L.G."/>
            <person name="Aerts A."/>
            <person name="Kothe E."/>
            <person name="Stajich J.E."/>
            <person name="de Vries R.P."/>
            <person name="Record E."/>
            <person name="Levasseur A."/>
            <person name="Baker S.E."/>
            <person name="Bartholomew K.A."/>
            <person name="Coutinho P.M."/>
            <person name="Erdmann S."/>
            <person name="Fowler T.J."/>
            <person name="Gathman A.C."/>
            <person name="Lombard V."/>
            <person name="Henrissat B."/>
            <person name="Knabe N."/>
            <person name="Kuees U."/>
            <person name="Lilly W.W."/>
            <person name="Lindquist E."/>
            <person name="Lucas S."/>
            <person name="Magnuson J.K."/>
            <person name="Piumi F."/>
            <person name="Raudaskoski M."/>
            <person name="Salamov A."/>
            <person name="Schmutz J."/>
            <person name="Schwarze F.W.M.R."/>
            <person name="vanKuyk P.A."/>
            <person name="Horton J.S."/>
            <person name="Grigoriev I.V."/>
            <person name="Woesten H.A.B."/>
        </authorList>
    </citation>
    <scope>NUCLEOTIDE SEQUENCE [LARGE SCALE GENOMIC DNA]</scope>
    <source>
        <strain evidence="15">H4-8 / FGSC 9210</strain>
    </source>
</reference>
<dbReference type="Pfam" id="PF00067">
    <property type="entry name" value="p450"/>
    <property type="match status" value="2"/>
</dbReference>
<evidence type="ECO:0000256" key="3">
    <source>
        <dbReference type="ARBA" id="ARBA00004721"/>
    </source>
</evidence>
<evidence type="ECO:0000313" key="14">
    <source>
        <dbReference type="EMBL" id="EFI94614.1"/>
    </source>
</evidence>
<proteinExistence type="inferred from homology"/>
<feature type="binding site" description="axial binding residue" evidence="13">
    <location>
        <position position="516"/>
    </location>
    <ligand>
        <name>heme</name>
        <dbReference type="ChEBI" id="CHEBI:30413"/>
    </ligand>
    <ligandPart>
        <name>Fe</name>
        <dbReference type="ChEBI" id="CHEBI:18248"/>
    </ligandPart>
</feature>
<evidence type="ECO:0000256" key="12">
    <source>
        <dbReference type="ARBA" id="ARBA00023136"/>
    </source>
</evidence>
<dbReference type="GO" id="GO:0004497">
    <property type="term" value="F:monooxygenase activity"/>
    <property type="evidence" value="ECO:0007669"/>
    <property type="project" value="UniProtKB-KW"/>
</dbReference>
<keyword evidence="10 13" id="KW-0408">Iron</keyword>
<dbReference type="InParanoid" id="D8QCZ4"/>
<dbReference type="InterPro" id="IPR002401">
    <property type="entry name" value="Cyt_P450_E_grp-I"/>
</dbReference>
<dbReference type="OMA" id="KVWHQRR"/>
<comment type="cofactor">
    <cofactor evidence="1 13">
        <name>heme</name>
        <dbReference type="ChEBI" id="CHEBI:30413"/>
    </cofactor>
</comment>
<dbReference type="InterPro" id="IPR001128">
    <property type="entry name" value="Cyt_P450"/>
</dbReference>
<dbReference type="CDD" id="cd11069">
    <property type="entry name" value="CYP_FUM15-like"/>
    <property type="match status" value="1"/>
</dbReference>
<keyword evidence="6" id="KW-0812">Transmembrane</keyword>
<evidence type="ECO:0008006" key="16">
    <source>
        <dbReference type="Google" id="ProtNLM"/>
    </source>
</evidence>
<evidence type="ECO:0000256" key="1">
    <source>
        <dbReference type="ARBA" id="ARBA00001971"/>
    </source>
</evidence>
<evidence type="ECO:0000256" key="6">
    <source>
        <dbReference type="ARBA" id="ARBA00022692"/>
    </source>
</evidence>
<accession>D8QCZ4</accession>
<dbReference type="InterPro" id="IPR050121">
    <property type="entry name" value="Cytochrome_P450_monoxygenase"/>
</dbReference>
<protein>
    <recommendedName>
        <fullName evidence="16">Cytochrome P450</fullName>
    </recommendedName>
</protein>
<dbReference type="STRING" id="578458.D8QCZ4"/>
<dbReference type="GO" id="GO:0020037">
    <property type="term" value="F:heme binding"/>
    <property type="evidence" value="ECO:0007669"/>
    <property type="project" value="InterPro"/>
</dbReference>
<dbReference type="GO" id="GO:0005506">
    <property type="term" value="F:iron ion binding"/>
    <property type="evidence" value="ECO:0007669"/>
    <property type="project" value="InterPro"/>
</dbReference>
<evidence type="ECO:0000256" key="5">
    <source>
        <dbReference type="ARBA" id="ARBA00022617"/>
    </source>
</evidence>
<keyword evidence="15" id="KW-1185">Reference proteome</keyword>
<dbReference type="AlphaFoldDB" id="D8QCZ4"/>
<comment type="subcellular location">
    <subcellularLocation>
        <location evidence="2">Membrane</location>
    </subcellularLocation>
</comment>
<dbReference type="InterPro" id="IPR036396">
    <property type="entry name" value="Cyt_P450_sf"/>
</dbReference>
<evidence type="ECO:0000256" key="8">
    <source>
        <dbReference type="ARBA" id="ARBA00022989"/>
    </source>
</evidence>
<dbReference type="GeneID" id="9594267"/>
<dbReference type="PRINTS" id="PR00463">
    <property type="entry name" value="EP450I"/>
</dbReference>
<evidence type="ECO:0000256" key="9">
    <source>
        <dbReference type="ARBA" id="ARBA00023002"/>
    </source>
</evidence>